<dbReference type="PANTHER" id="PTHR32208:SF96">
    <property type="entry name" value="GLYOXAL OXIDASE"/>
    <property type="match status" value="1"/>
</dbReference>
<dbReference type="InterPro" id="IPR015202">
    <property type="entry name" value="GO-like_E_set"/>
</dbReference>
<dbReference type="Pfam" id="PF09118">
    <property type="entry name" value="GO-like_E_set"/>
    <property type="match status" value="1"/>
</dbReference>
<evidence type="ECO:0000256" key="3">
    <source>
        <dbReference type="SAM" id="SignalP"/>
    </source>
</evidence>
<dbReference type="InterPro" id="IPR009880">
    <property type="entry name" value="Glyoxal_oxidase_N"/>
</dbReference>
<evidence type="ECO:0000259" key="4">
    <source>
        <dbReference type="Pfam" id="PF07250"/>
    </source>
</evidence>
<feature type="chain" id="PRO_5024431960" evidence="3">
    <location>
        <begin position="27"/>
        <end position="647"/>
    </location>
</feature>
<dbReference type="InterPro" id="IPR011043">
    <property type="entry name" value="Gal_Oxase/kelch_b-propeller"/>
</dbReference>
<dbReference type="Gene3D" id="2.60.40.10">
    <property type="entry name" value="Immunoglobulins"/>
    <property type="match status" value="1"/>
</dbReference>
<feature type="signal peptide" evidence="3">
    <location>
        <begin position="1"/>
        <end position="26"/>
    </location>
</feature>
<proteinExistence type="predicted"/>
<dbReference type="InterPro" id="IPR014756">
    <property type="entry name" value="Ig_E-set"/>
</dbReference>
<protein>
    <submittedName>
        <fullName evidence="6">Copper radical oxidase</fullName>
    </submittedName>
</protein>
<dbReference type="InterPro" id="IPR013783">
    <property type="entry name" value="Ig-like_fold"/>
</dbReference>
<evidence type="ECO:0000256" key="2">
    <source>
        <dbReference type="SAM" id="MobiDB-lite"/>
    </source>
</evidence>
<dbReference type="Proteomes" id="UP000383932">
    <property type="component" value="Unassembled WGS sequence"/>
</dbReference>
<dbReference type="Pfam" id="PF07250">
    <property type="entry name" value="Glyoxal_oxid_N"/>
    <property type="match status" value="1"/>
</dbReference>
<dbReference type="CDD" id="cd02851">
    <property type="entry name" value="E_set_GO_C"/>
    <property type="match status" value="1"/>
</dbReference>
<dbReference type="InterPro" id="IPR037293">
    <property type="entry name" value="Gal_Oxidase_central_sf"/>
</dbReference>
<feature type="domain" description="Glyoxal oxidase N-terminal" evidence="4">
    <location>
        <begin position="152"/>
        <end position="468"/>
    </location>
</feature>
<dbReference type="EMBL" id="SSOP01000011">
    <property type="protein sequence ID" value="KAB5595241.1"/>
    <property type="molecule type" value="Genomic_DNA"/>
</dbReference>
<dbReference type="PANTHER" id="PTHR32208">
    <property type="entry name" value="SECRETED PROTEIN-RELATED"/>
    <property type="match status" value="1"/>
</dbReference>
<name>A0A5N5QUJ0_9AGAM</name>
<organism evidence="6 7">
    <name type="scientific">Ceratobasidium theobromae</name>
    <dbReference type="NCBI Taxonomy" id="1582974"/>
    <lineage>
        <taxon>Eukaryota</taxon>
        <taxon>Fungi</taxon>
        <taxon>Dikarya</taxon>
        <taxon>Basidiomycota</taxon>
        <taxon>Agaricomycotina</taxon>
        <taxon>Agaricomycetes</taxon>
        <taxon>Cantharellales</taxon>
        <taxon>Ceratobasidiaceae</taxon>
        <taxon>Ceratobasidium</taxon>
    </lineage>
</organism>
<comment type="caution">
    <text evidence="6">The sequence shown here is derived from an EMBL/GenBank/DDBJ whole genome shotgun (WGS) entry which is preliminary data.</text>
</comment>
<evidence type="ECO:0000313" key="6">
    <source>
        <dbReference type="EMBL" id="KAB5595241.1"/>
    </source>
</evidence>
<evidence type="ECO:0000259" key="5">
    <source>
        <dbReference type="Pfam" id="PF09118"/>
    </source>
</evidence>
<keyword evidence="7" id="KW-1185">Reference proteome</keyword>
<dbReference type="SUPFAM" id="SSF50965">
    <property type="entry name" value="Galactose oxidase, central domain"/>
    <property type="match status" value="1"/>
</dbReference>
<gene>
    <name evidence="6" type="ORF">CTheo_1319</name>
</gene>
<evidence type="ECO:0000256" key="1">
    <source>
        <dbReference type="ARBA" id="ARBA00022729"/>
    </source>
</evidence>
<evidence type="ECO:0000313" key="7">
    <source>
        <dbReference type="Proteomes" id="UP000383932"/>
    </source>
</evidence>
<feature type="domain" description="Galactose oxidase-like Early set" evidence="5">
    <location>
        <begin position="473"/>
        <end position="581"/>
    </location>
</feature>
<accession>A0A5N5QUJ0</accession>
<dbReference type="AlphaFoldDB" id="A0A5N5QUJ0"/>
<sequence length="647" mass="68535">MMNSIRASRKGAVALSFSALLSAVAADPTVLPAPGQPTKSGTPGTFEIVGNSGVSAQQLFLGQGNRVYIVDKTENNPPKVGSPSHPAWATEYDVDTNEFRSMDVVTNSFCAGGSVLGNGTWLNVGGNQGTVAITWGGLTASSQNGDVSPYYNADGGKAIRLLDPCQDKKCNWRETTMSTRRWYPTLETLEDGSMIIIGGNQWGGFVNSAGQNNPTYEFFPSRGDPVGLNILTTTLPANLFPLTWLLPSGNLFIQTNWGTEVFDYKTNTEYELDDIPHAVRTYPASGGSIMLPLTPANNWTATVLFCGGSDLQPDQWTQTWAIAAYPADATCVKMTPDVSSKWVDDDSLPEGRSMGNLIALPNGKLFMVNGANLGVAGYGNVSWAIGQSFADQPVYKPLIYDPDAPAGSRWSRAGLGSSTIARMYHSSATILPDGSVFVTGSNPNADYNVGSGIKYPTEYRVERFYPSYYSERRPEPNGLLSQLGYGGNYFNVTLSSDDLSGNVTMISAAKVVLIRPGFSTHAMNMGQRYLELDSSYTGNSDGTGILHVSQLPPNPAIFPPGPALVFVVVNGIPSVGQQIMVGSGKIGKQTTAAAQSLPSSSIVQPESSSNQGGSSSSSNTHNAASAISAPFLALASLALFVPALLLA</sequence>
<dbReference type="SUPFAM" id="SSF81296">
    <property type="entry name" value="E set domains"/>
    <property type="match status" value="1"/>
</dbReference>
<dbReference type="OrthoDB" id="2019572at2759"/>
<feature type="region of interest" description="Disordered" evidence="2">
    <location>
        <begin position="597"/>
        <end position="620"/>
    </location>
</feature>
<reference evidence="6 7" key="1">
    <citation type="journal article" date="2019" name="Fungal Biol. Biotechnol.">
        <title>Draft genome sequence of fastidious pathogen Ceratobasidium theobromae, which causes vascular-streak dieback in Theobroma cacao.</title>
        <authorList>
            <person name="Ali S.S."/>
            <person name="Asman A."/>
            <person name="Shao J."/>
            <person name="Firmansyah A.P."/>
            <person name="Susilo A.W."/>
            <person name="Rosmana A."/>
            <person name="McMahon P."/>
            <person name="Junaid M."/>
            <person name="Guest D."/>
            <person name="Kheng T.Y."/>
            <person name="Meinhardt L.W."/>
            <person name="Bailey B.A."/>
        </authorList>
    </citation>
    <scope>NUCLEOTIDE SEQUENCE [LARGE SCALE GENOMIC DNA]</scope>
    <source>
        <strain evidence="6 7">CT2</strain>
    </source>
</reference>
<keyword evidence="1 3" id="KW-0732">Signal</keyword>
<dbReference type="Gene3D" id="2.130.10.80">
    <property type="entry name" value="Galactose oxidase/kelch, beta-propeller"/>
    <property type="match status" value="1"/>
</dbReference>